<evidence type="ECO:0000256" key="9">
    <source>
        <dbReference type="PIRNR" id="PIRNR004862"/>
    </source>
</evidence>
<dbReference type="GO" id="GO:0005886">
    <property type="term" value="C:plasma membrane"/>
    <property type="evidence" value="ECO:0007669"/>
    <property type="project" value="UniProtKB-SubCell"/>
</dbReference>
<dbReference type="Pfam" id="PF08345">
    <property type="entry name" value="YscJ_FliF_C"/>
    <property type="match status" value="1"/>
</dbReference>
<dbReference type="Pfam" id="PF01514">
    <property type="entry name" value="YscJ_FliF"/>
    <property type="match status" value="1"/>
</dbReference>
<protein>
    <recommendedName>
        <fullName evidence="9">Flagellar M-ring protein</fullName>
    </recommendedName>
</protein>
<organism evidence="14">
    <name type="scientific">uncultured Desulfobacterium sp</name>
    <dbReference type="NCBI Taxonomy" id="201089"/>
    <lineage>
        <taxon>Bacteria</taxon>
        <taxon>Pseudomonadati</taxon>
        <taxon>Thermodesulfobacteriota</taxon>
        <taxon>Desulfobacteria</taxon>
        <taxon>Desulfobacterales</taxon>
        <taxon>Desulfobacteriaceae</taxon>
        <taxon>Desulfobacterium</taxon>
        <taxon>environmental samples</taxon>
    </lineage>
</organism>
<dbReference type="NCBIfam" id="TIGR00206">
    <property type="entry name" value="fliF"/>
    <property type="match status" value="1"/>
</dbReference>
<dbReference type="AlphaFoldDB" id="A0A445MTF4"/>
<evidence type="ECO:0000256" key="2">
    <source>
        <dbReference type="ARBA" id="ARBA00004651"/>
    </source>
</evidence>
<feature type="region of interest" description="Disordered" evidence="10">
    <location>
        <begin position="292"/>
        <end position="325"/>
    </location>
</feature>
<feature type="compositionally biased region" description="Polar residues" evidence="10">
    <location>
        <begin position="316"/>
        <end position="325"/>
    </location>
</feature>
<keyword evidence="14" id="KW-0969">Cilium</keyword>
<keyword evidence="5 11" id="KW-0812">Transmembrane</keyword>
<comment type="function">
    <text evidence="9">The M ring may be actively involved in energy transduction.</text>
</comment>
<evidence type="ECO:0000259" key="13">
    <source>
        <dbReference type="Pfam" id="PF08345"/>
    </source>
</evidence>
<evidence type="ECO:0000256" key="5">
    <source>
        <dbReference type="ARBA" id="ARBA00022692"/>
    </source>
</evidence>
<feature type="domain" description="Flagellar M-ring N-terminal" evidence="12">
    <location>
        <begin position="46"/>
        <end position="220"/>
    </location>
</feature>
<evidence type="ECO:0000256" key="7">
    <source>
        <dbReference type="ARBA" id="ARBA00023136"/>
    </source>
</evidence>
<keyword evidence="14" id="KW-0282">Flagellum</keyword>
<dbReference type="PRINTS" id="PR01009">
    <property type="entry name" value="FLGMRINGFLIF"/>
</dbReference>
<evidence type="ECO:0000256" key="3">
    <source>
        <dbReference type="ARBA" id="ARBA00007971"/>
    </source>
</evidence>
<comment type="similarity">
    <text evidence="3 9">Belongs to the FliF family.</text>
</comment>
<evidence type="ECO:0000256" key="10">
    <source>
        <dbReference type="SAM" id="MobiDB-lite"/>
    </source>
</evidence>
<keyword evidence="14" id="KW-0966">Cell projection</keyword>
<comment type="subcellular location">
    <subcellularLocation>
        <location evidence="1 9">Bacterial flagellum basal body</location>
    </subcellularLocation>
    <subcellularLocation>
        <location evidence="2">Cell membrane</location>
        <topology evidence="2">Multi-pass membrane protein</topology>
    </subcellularLocation>
</comment>
<dbReference type="InterPro" id="IPR000067">
    <property type="entry name" value="FlgMring_FliF"/>
</dbReference>
<feature type="transmembrane region" description="Helical" evidence="11">
    <location>
        <begin position="457"/>
        <end position="475"/>
    </location>
</feature>
<dbReference type="PIRSF" id="PIRSF004862">
    <property type="entry name" value="FliF"/>
    <property type="match status" value="1"/>
</dbReference>
<dbReference type="GO" id="GO:0003774">
    <property type="term" value="F:cytoskeletal motor activity"/>
    <property type="evidence" value="ECO:0007669"/>
    <property type="project" value="InterPro"/>
</dbReference>
<evidence type="ECO:0000259" key="12">
    <source>
        <dbReference type="Pfam" id="PF01514"/>
    </source>
</evidence>
<evidence type="ECO:0000313" key="14">
    <source>
        <dbReference type="EMBL" id="SPD72702.1"/>
    </source>
</evidence>
<dbReference type="PANTHER" id="PTHR30046:SF0">
    <property type="entry name" value="FLAGELLAR M-RING PROTEIN"/>
    <property type="match status" value="1"/>
</dbReference>
<evidence type="ECO:0000256" key="8">
    <source>
        <dbReference type="ARBA" id="ARBA00023143"/>
    </source>
</evidence>
<accession>A0A445MTF4</accession>
<feature type="transmembrane region" description="Helical" evidence="11">
    <location>
        <begin position="21"/>
        <end position="44"/>
    </location>
</feature>
<reference evidence="14" key="1">
    <citation type="submission" date="2018-01" db="EMBL/GenBank/DDBJ databases">
        <authorList>
            <person name="Regsiter A."/>
            <person name="William W."/>
        </authorList>
    </citation>
    <scope>NUCLEOTIDE SEQUENCE</scope>
    <source>
        <strain evidence="14">TRIP AH-1</strain>
    </source>
</reference>
<sequence>MAKNSSDILRQTVAFIKGLSAGKLFVLISLLGAVLTSILFLMIWSNEPDFQILFSNLTPEDAGAIVNDLKDQKVPYQISSNGSSILVPKNVIYETRLQMANQGLPKGSGIGFEIFDTTKLGMTEFVQNVNYQRALQGELSRTINGFDEVEGSRVHIVMPAKSLFIEDETHPTASVVIKLKKGKRLSENQIKGIVHLVSSSVSGLRPEDITIVDNNGKMLAGSEENSADGQLSSNQLEYQEKVERSLEKRIESMLEKVLGPEKAIVRISCSFDFRRHEKTEEVYDPEGKVIRSEQDQSTVSNKTERASVGVPGVASNMPNENKTSIPQGEAVLQGPEYQKKDRTVNYEIGKVTNHIVEPIGRMERLSVAVVVDGTLQAVKAEEDGEEDGKEQLKYIPRTTEELEKITGLVKRAVNFDAERGDEIEVVNIQFENKGETESEEEIGDSGLLSSLEQYTQYLKYVLFVMFIVFTFLFIIRPLVKWLTSSAAIGTELVKQLPMTVEEIERGYGEGRKSLPFRDQALAMLKGEDKSSLDVAREWLTEK</sequence>
<name>A0A445MTF4_9BACT</name>
<gene>
    <name evidence="14" type="primary">fliF</name>
    <name evidence="14" type="ORF">PITCH_A1500016</name>
</gene>
<dbReference type="InterPro" id="IPR006182">
    <property type="entry name" value="FliF_N_dom"/>
</dbReference>
<dbReference type="GO" id="GO:0071973">
    <property type="term" value="P:bacterial-type flagellum-dependent cell motility"/>
    <property type="evidence" value="ECO:0007669"/>
    <property type="project" value="InterPro"/>
</dbReference>
<proteinExistence type="inferred from homology"/>
<keyword evidence="4" id="KW-1003">Cell membrane</keyword>
<keyword evidence="7 11" id="KW-0472">Membrane</keyword>
<dbReference type="PANTHER" id="PTHR30046">
    <property type="entry name" value="FLAGELLAR M-RING PROTEIN"/>
    <property type="match status" value="1"/>
</dbReference>
<dbReference type="Gene3D" id="3.30.300.30">
    <property type="match status" value="1"/>
</dbReference>
<feature type="domain" description="Flagellar M-ring C-terminal" evidence="13">
    <location>
        <begin position="254"/>
        <end position="430"/>
    </location>
</feature>
<dbReference type="InterPro" id="IPR043427">
    <property type="entry name" value="YscJ/FliF"/>
</dbReference>
<dbReference type="InterPro" id="IPR045851">
    <property type="entry name" value="AMP-bd_C_sf"/>
</dbReference>
<dbReference type="GO" id="GO:0009431">
    <property type="term" value="C:bacterial-type flagellum basal body, MS ring"/>
    <property type="evidence" value="ECO:0007669"/>
    <property type="project" value="InterPro"/>
</dbReference>
<evidence type="ECO:0000256" key="11">
    <source>
        <dbReference type="SAM" id="Phobius"/>
    </source>
</evidence>
<keyword evidence="6 11" id="KW-1133">Transmembrane helix</keyword>
<evidence type="ECO:0000256" key="6">
    <source>
        <dbReference type="ARBA" id="ARBA00022989"/>
    </source>
</evidence>
<dbReference type="EMBL" id="OJIN01000058">
    <property type="protein sequence ID" value="SPD72702.1"/>
    <property type="molecule type" value="Genomic_DNA"/>
</dbReference>
<dbReference type="InterPro" id="IPR013556">
    <property type="entry name" value="Flag_M-ring_C"/>
</dbReference>
<keyword evidence="8 9" id="KW-0975">Bacterial flagellum</keyword>
<evidence type="ECO:0000256" key="4">
    <source>
        <dbReference type="ARBA" id="ARBA00022475"/>
    </source>
</evidence>
<evidence type="ECO:0000256" key="1">
    <source>
        <dbReference type="ARBA" id="ARBA00004117"/>
    </source>
</evidence>